<keyword evidence="2" id="KW-1185">Reference proteome</keyword>
<dbReference type="EMBL" id="MU069834">
    <property type="protein sequence ID" value="KAF5833023.1"/>
    <property type="molecule type" value="Genomic_DNA"/>
</dbReference>
<name>A0ABQ7GEI8_DUNSA</name>
<dbReference type="SUPFAM" id="SSF55909">
    <property type="entry name" value="Pentein"/>
    <property type="match status" value="1"/>
</dbReference>
<dbReference type="Pfam" id="PF02274">
    <property type="entry name" value="ADI"/>
    <property type="match status" value="1"/>
</dbReference>
<protein>
    <recommendedName>
        <fullName evidence="3">Arginine deiminase</fullName>
    </recommendedName>
</protein>
<dbReference type="PANTHER" id="PTHR47271">
    <property type="entry name" value="ARGININE DEIMINASE"/>
    <property type="match status" value="1"/>
</dbReference>
<dbReference type="Gene3D" id="3.75.10.10">
    <property type="entry name" value="L-arginine/glycine Amidinotransferase, Chain A"/>
    <property type="match status" value="1"/>
</dbReference>
<accession>A0ABQ7GEI8</accession>
<reference evidence="1" key="1">
    <citation type="submission" date="2017-08" db="EMBL/GenBank/DDBJ databases">
        <authorList>
            <person name="Polle J.E."/>
            <person name="Barry K."/>
            <person name="Cushman J."/>
            <person name="Schmutz J."/>
            <person name="Tran D."/>
            <person name="Hathwaick L.T."/>
            <person name="Yim W.C."/>
            <person name="Jenkins J."/>
            <person name="Mckie-Krisberg Z.M."/>
            <person name="Prochnik S."/>
            <person name="Lindquist E."/>
            <person name="Dockter R.B."/>
            <person name="Adam C."/>
            <person name="Molina H."/>
            <person name="Bunkerborg J."/>
            <person name="Jin E."/>
            <person name="Buchheim M."/>
            <person name="Magnuson J."/>
        </authorList>
    </citation>
    <scope>NUCLEOTIDE SEQUENCE</scope>
    <source>
        <strain evidence="1">CCAP 19/18</strain>
    </source>
</reference>
<comment type="caution">
    <text evidence="1">The sequence shown here is derived from an EMBL/GenBank/DDBJ whole genome shotgun (WGS) entry which is preliminary data.</text>
</comment>
<proteinExistence type="predicted"/>
<evidence type="ECO:0008006" key="3">
    <source>
        <dbReference type="Google" id="ProtNLM"/>
    </source>
</evidence>
<sequence length="293" mass="32571">MGVSQLVDTIMIQPTVHITPSYRDTGLSATYTFEPLSNLVYTRDQQITTCKGIVMGRLRSQQRQREVQVMHFCIEKLGVKVVGQIQEPGFLEGGDFFPLGQDLALLGVGLRSNPAAARQLMDQDLLGSKRFAVVRDEFDRNQDRMHLDCVFSVVSDTCCIMLEDIMGEASPLRRLVDEYVRDPETGKYSLKRQGLELASFVREEGYNIIPIKAEHQLAYACNVLNLGGSRIISVHASSARQMVRSPHFKGDVCVIDFSSITSMYGSVHCASQIIKRVPSALVPVGDDEKQNGV</sequence>
<evidence type="ECO:0000313" key="2">
    <source>
        <dbReference type="Proteomes" id="UP000815325"/>
    </source>
</evidence>
<gene>
    <name evidence="1" type="ORF">DUNSADRAFT_10768</name>
</gene>
<evidence type="ECO:0000313" key="1">
    <source>
        <dbReference type="EMBL" id="KAF5833023.1"/>
    </source>
</evidence>
<organism evidence="1 2">
    <name type="scientific">Dunaliella salina</name>
    <name type="common">Green alga</name>
    <name type="synonym">Protococcus salinus</name>
    <dbReference type="NCBI Taxonomy" id="3046"/>
    <lineage>
        <taxon>Eukaryota</taxon>
        <taxon>Viridiplantae</taxon>
        <taxon>Chlorophyta</taxon>
        <taxon>core chlorophytes</taxon>
        <taxon>Chlorophyceae</taxon>
        <taxon>CS clade</taxon>
        <taxon>Chlamydomonadales</taxon>
        <taxon>Dunaliellaceae</taxon>
        <taxon>Dunaliella</taxon>
    </lineage>
</organism>
<dbReference type="Proteomes" id="UP000815325">
    <property type="component" value="Unassembled WGS sequence"/>
</dbReference>
<dbReference type="PANTHER" id="PTHR47271:SF2">
    <property type="entry name" value="ARGININE DEIMINASE"/>
    <property type="match status" value="1"/>
</dbReference>